<evidence type="ECO:0000259" key="2">
    <source>
        <dbReference type="PROSITE" id="PS50056"/>
    </source>
</evidence>
<dbReference type="InterPro" id="IPR026893">
    <property type="entry name" value="Tyr/Ser_Pase_IphP-type"/>
</dbReference>
<proteinExistence type="inferred from homology"/>
<dbReference type="EMBL" id="AP012319">
    <property type="protein sequence ID" value="BAL90217.1"/>
    <property type="molecule type" value="Genomic_DNA"/>
</dbReference>
<dbReference type="InterPro" id="IPR029021">
    <property type="entry name" value="Prot-tyrosine_phosphatase-like"/>
</dbReference>
<dbReference type="PATRIC" id="fig|512565.3.peg.4988"/>
<reference evidence="3 4" key="1">
    <citation type="submission" date="2012-02" db="EMBL/GenBank/DDBJ databases">
        <title>Complete genome sequence of Actinoplanes missouriensis 431 (= NBRC 102363).</title>
        <authorList>
            <person name="Ohnishi Y."/>
            <person name="Ishikawa J."/>
            <person name="Sekine M."/>
            <person name="Hosoyama A."/>
            <person name="Harada T."/>
            <person name="Narita H."/>
            <person name="Hata T."/>
            <person name="Konno Y."/>
            <person name="Tutikane K."/>
            <person name="Fujita N."/>
            <person name="Horinouchi S."/>
            <person name="Hayakawa M."/>
        </authorList>
    </citation>
    <scope>NUCLEOTIDE SEQUENCE [LARGE SCALE GENOMIC DNA]</scope>
    <source>
        <strain evidence="4">ATCC 14538 / DSM 43046 / CBS 188.64 / JCM 3121 / NBRC 102363 / NCIMB 12654 / NRRL B-3342 / UNCC 431</strain>
    </source>
</reference>
<keyword evidence="4" id="KW-1185">Reference proteome</keyword>
<feature type="domain" description="Tyrosine specific protein phosphatases" evidence="2">
    <location>
        <begin position="62"/>
        <end position="98"/>
    </location>
</feature>
<accession>I0HB30</accession>
<dbReference type="InterPro" id="IPR016130">
    <property type="entry name" value="Tyr_Pase_AS"/>
</dbReference>
<dbReference type="Proteomes" id="UP000007882">
    <property type="component" value="Chromosome"/>
</dbReference>
<dbReference type="PROSITE" id="PS50056">
    <property type="entry name" value="TYR_PHOSPHATASE_2"/>
    <property type="match status" value="1"/>
</dbReference>
<dbReference type="PANTHER" id="PTHR31126">
    <property type="entry name" value="TYROSINE-PROTEIN PHOSPHATASE"/>
    <property type="match status" value="1"/>
</dbReference>
<dbReference type="AlphaFoldDB" id="I0HB30"/>
<evidence type="ECO:0000256" key="1">
    <source>
        <dbReference type="ARBA" id="ARBA00009580"/>
    </source>
</evidence>
<dbReference type="KEGG" id="ams:AMIS_49970"/>
<dbReference type="PANTHER" id="PTHR31126:SF1">
    <property type="entry name" value="TYROSINE SPECIFIC PROTEIN PHOSPHATASES DOMAIN-CONTAINING PROTEIN"/>
    <property type="match status" value="1"/>
</dbReference>
<evidence type="ECO:0000313" key="4">
    <source>
        <dbReference type="Proteomes" id="UP000007882"/>
    </source>
</evidence>
<sequence length="159" mass="17041">MTALRDLGLALILDLRWPRECAADPSPFAGDPAYRNVPLLADPMGYDPPDDTYAPMLDHNAERIARAFRVIAAAPPGGVVVHCRGGRDRTGVLVALLLGLARVDPETIAEDFARTPATEAAAMRATLTHAGRRHGGVAAYLRDAGVPEEDLAAVRRLLR</sequence>
<name>I0HB30_ACTM4</name>
<dbReference type="Pfam" id="PF13350">
    <property type="entry name" value="Y_phosphatase3"/>
    <property type="match status" value="1"/>
</dbReference>
<dbReference type="HOGENOM" id="CLU_057546_3_0_11"/>
<evidence type="ECO:0000313" key="3">
    <source>
        <dbReference type="EMBL" id="BAL90217.1"/>
    </source>
</evidence>
<dbReference type="eggNOG" id="COG2365">
    <property type="taxonomic scope" value="Bacteria"/>
</dbReference>
<dbReference type="InterPro" id="IPR000387">
    <property type="entry name" value="Tyr_Pase_dom"/>
</dbReference>
<protein>
    <recommendedName>
        <fullName evidence="2">Tyrosine specific protein phosphatases domain-containing protein</fullName>
    </recommendedName>
</protein>
<dbReference type="Gene3D" id="3.90.190.10">
    <property type="entry name" value="Protein tyrosine phosphatase superfamily"/>
    <property type="match status" value="1"/>
</dbReference>
<gene>
    <name evidence="3" type="ordered locus">AMIS_49970</name>
</gene>
<dbReference type="PROSITE" id="PS00383">
    <property type="entry name" value="TYR_PHOSPHATASE_1"/>
    <property type="match status" value="1"/>
</dbReference>
<dbReference type="GO" id="GO:0004721">
    <property type="term" value="F:phosphoprotein phosphatase activity"/>
    <property type="evidence" value="ECO:0007669"/>
    <property type="project" value="InterPro"/>
</dbReference>
<dbReference type="SUPFAM" id="SSF52799">
    <property type="entry name" value="(Phosphotyrosine protein) phosphatases II"/>
    <property type="match status" value="1"/>
</dbReference>
<comment type="similarity">
    <text evidence="1">Belongs to the protein-tyrosine phosphatase family.</text>
</comment>
<organism evidence="3 4">
    <name type="scientific">Actinoplanes missouriensis (strain ATCC 14538 / DSM 43046 / CBS 188.64 / JCM 3121 / NBRC 102363 / NCIMB 12654 / NRRL B-3342 / UNCC 431)</name>
    <dbReference type="NCBI Taxonomy" id="512565"/>
    <lineage>
        <taxon>Bacteria</taxon>
        <taxon>Bacillati</taxon>
        <taxon>Actinomycetota</taxon>
        <taxon>Actinomycetes</taxon>
        <taxon>Micromonosporales</taxon>
        <taxon>Micromonosporaceae</taxon>
        <taxon>Actinoplanes</taxon>
    </lineage>
</organism>
<dbReference type="STRING" id="512565.AMIS_49970"/>